<organism evidence="5 6">
    <name type="scientific">Melghirimyces algeriensis</name>
    <dbReference type="NCBI Taxonomy" id="910412"/>
    <lineage>
        <taxon>Bacteria</taxon>
        <taxon>Bacillati</taxon>
        <taxon>Bacillota</taxon>
        <taxon>Bacilli</taxon>
        <taxon>Bacillales</taxon>
        <taxon>Thermoactinomycetaceae</taxon>
        <taxon>Melghirimyces</taxon>
    </lineage>
</organism>
<dbReference type="AlphaFoldDB" id="A0A521F202"/>
<dbReference type="PANTHER" id="PTHR30502">
    <property type="entry name" value="2-KETO-3-DEOXY-L-RHAMNONATE ALDOLASE"/>
    <property type="match status" value="1"/>
</dbReference>
<dbReference type="SUPFAM" id="SSF51621">
    <property type="entry name" value="Phosphoenolpyruvate/pyruvate domain"/>
    <property type="match status" value="1"/>
</dbReference>
<accession>A0A521F202</accession>
<keyword evidence="3" id="KW-0456">Lyase</keyword>
<proteinExistence type="inferred from homology"/>
<dbReference type="RefSeq" id="WP_142506532.1">
    <property type="nucleotide sequence ID" value="NZ_FXTI01000012.1"/>
</dbReference>
<feature type="domain" description="HpcH/HpaI aldolase/citrate lyase" evidence="4">
    <location>
        <begin position="18"/>
        <end position="203"/>
    </location>
</feature>
<dbReference type="PANTHER" id="PTHR30502:SF0">
    <property type="entry name" value="PHOSPHOENOLPYRUVATE CARBOXYLASE FAMILY PROTEIN"/>
    <property type="match status" value="1"/>
</dbReference>
<dbReference type="GO" id="GO:0016832">
    <property type="term" value="F:aldehyde-lyase activity"/>
    <property type="evidence" value="ECO:0007669"/>
    <property type="project" value="TreeGrafter"/>
</dbReference>
<evidence type="ECO:0000313" key="5">
    <source>
        <dbReference type="EMBL" id="SMO90219.1"/>
    </source>
</evidence>
<dbReference type="Pfam" id="PF03328">
    <property type="entry name" value="HpcH_HpaI"/>
    <property type="match status" value="1"/>
</dbReference>
<sequence>MRRNELKRKLDNGHTVWGLFCSIPSPVHVEIIACAGYDFVIIDTEHTLINPETLENMIRAAEARNITPLVRVPDTAFGSILRALDAGAQGVVVPHVNSGKDVEDVVRASRYFPEGMRSLNGGRVPGFGIINLEEYIHLANREVMVIPMIENRVGVENLDDILSVNGVDMVLEGAADLSQSFGIPWQTRHPMVREALQRIHDQTVQHDVPFCAIPRLEEDIQTWKERGVRAFVLGEERGLAFRAVRSHLETMKRSMEREGQA</sequence>
<dbReference type="InterPro" id="IPR040442">
    <property type="entry name" value="Pyrv_kinase-like_dom_sf"/>
</dbReference>
<dbReference type="OrthoDB" id="86160at2"/>
<reference evidence="5 6" key="1">
    <citation type="submission" date="2017-05" db="EMBL/GenBank/DDBJ databases">
        <authorList>
            <person name="Varghese N."/>
            <person name="Submissions S."/>
        </authorList>
    </citation>
    <scope>NUCLEOTIDE SEQUENCE [LARGE SCALE GENOMIC DNA]</scope>
    <source>
        <strain evidence="5 6">DSM 45474</strain>
    </source>
</reference>
<comment type="similarity">
    <text evidence="1">Belongs to the HpcH/HpaI aldolase family.</text>
</comment>
<name>A0A521F202_9BACL</name>
<gene>
    <name evidence="5" type="ORF">SAMN06264849_11243</name>
</gene>
<evidence type="ECO:0000256" key="3">
    <source>
        <dbReference type="ARBA" id="ARBA00023239"/>
    </source>
</evidence>
<dbReference type="InterPro" id="IPR050251">
    <property type="entry name" value="HpcH-HpaI_aldolase"/>
</dbReference>
<dbReference type="Proteomes" id="UP000315636">
    <property type="component" value="Unassembled WGS sequence"/>
</dbReference>
<dbReference type="GO" id="GO:0005737">
    <property type="term" value="C:cytoplasm"/>
    <property type="evidence" value="ECO:0007669"/>
    <property type="project" value="TreeGrafter"/>
</dbReference>
<evidence type="ECO:0000259" key="4">
    <source>
        <dbReference type="Pfam" id="PF03328"/>
    </source>
</evidence>
<dbReference type="Gene3D" id="3.20.20.60">
    <property type="entry name" value="Phosphoenolpyruvate-binding domains"/>
    <property type="match status" value="1"/>
</dbReference>
<evidence type="ECO:0000313" key="6">
    <source>
        <dbReference type="Proteomes" id="UP000315636"/>
    </source>
</evidence>
<keyword evidence="2" id="KW-0479">Metal-binding</keyword>
<dbReference type="GO" id="GO:0046872">
    <property type="term" value="F:metal ion binding"/>
    <property type="evidence" value="ECO:0007669"/>
    <property type="project" value="UniProtKB-KW"/>
</dbReference>
<evidence type="ECO:0000256" key="1">
    <source>
        <dbReference type="ARBA" id="ARBA00005568"/>
    </source>
</evidence>
<dbReference type="InterPro" id="IPR015813">
    <property type="entry name" value="Pyrv/PenolPyrv_kinase-like_dom"/>
</dbReference>
<protein>
    <submittedName>
        <fullName evidence="5">4-hydroxy-2-oxoheptanedioate aldolase</fullName>
    </submittedName>
</protein>
<dbReference type="EMBL" id="FXTI01000012">
    <property type="protein sequence ID" value="SMO90219.1"/>
    <property type="molecule type" value="Genomic_DNA"/>
</dbReference>
<keyword evidence="6" id="KW-1185">Reference proteome</keyword>
<dbReference type="InterPro" id="IPR005000">
    <property type="entry name" value="Aldolase/citrate-lyase_domain"/>
</dbReference>
<evidence type="ECO:0000256" key="2">
    <source>
        <dbReference type="ARBA" id="ARBA00022723"/>
    </source>
</evidence>